<evidence type="ECO:0000256" key="3">
    <source>
        <dbReference type="ARBA" id="ARBA00023186"/>
    </source>
</evidence>
<dbReference type="Gene3D" id="2.30.30.190">
    <property type="entry name" value="CAP Gly-rich-like domain"/>
    <property type="match status" value="1"/>
</dbReference>
<sequence>MSDISVYITSDLTSSERRISPQWDLHYLKTKLELITGIVPKDQIIQHYPIASSDEKRIISSNEKYSKEQDEQIRVAQFEIGPYSRLHVIDTNPDSQLQGLEEEQVEGFKLSEEEYAKKSNTVLRWKKDNQLGRFDPQFEAEKQKKLQENLKISENIKVGDRCRVINIQGQRLGTVKYVGEIKLLDSDGNIWVGVEFDEPLGRNDGLIDGTKYFDARHNHGSFLKPKQVEVGDFPEEDPFASDDDEL</sequence>
<dbReference type="InterPro" id="IPR036859">
    <property type="entry name" value="CAP-Gly_dom_sf"/>
</dbReference>
<reference evidence="8" key="1">
    <citation type="submission" date="2016-05" db="EMBL/GenBank/DDBJ databases">
        <title>Comparative genomics of biotechnologically important yeasts.</title>
        <authorList>
            <consortium name="DOE Joint Genome Institute"/>
            <person name="Riley R."/>
            <person name="Haridas S."/>
            <person name="Wolfe K.H."/>
            <person name="Lopes M.R."/>
            <person name="Hittinger C.T."/>
            <person name="Goker M."/>
            <person name="Salamov A."/>
            <person name="Wisecaver J."/>
            <person name="Long T.M."/>
            <person name="Aerts A.L."/>
            <person name="Barry K."/>
            <person name="Choi C."/>
            <person name="Clum A."/>
            <person name="Coughlan A.Y."/>
            <person name="Deshpande S."/>
            <person name="Douglass A.P."/>
            <person name="Hanson S.J."/>
            <person name="Klenk H.-P."/>
            <person name="Labutti K."/>
            <person name="Lapidus A."/>
            <person name="Lindquist E."/>
            <person name="Lipzen A."/>
            <person name="Meier-Kolthoff J.P."/>
            <person name="Ohm R.A."/>
            <person name="Otillar R.P."/>
            <person name="Pangilinan J."/>
            <person name="Peng Y."/>
            <person name="Rokas A."/>
            <person name="Rosa C.A."/>
            <person name="Scheuner C."/>
            <person name="Sibirny A.A."/>
            <person name="Slot J.C."/>
            <person name="Stielow J.B."/>
            <person name="Sun H."/>
            <person name="Kurtzman C.P."/>
            <person name="Blackwell M."/>
            <person name="Grigoriev I.V."/>
            <person name="Jeffries T.W."/>
        </authorList>
    </citation>
    <scope>NUCLEOTIDE SEQUENCE [LARGE SCALE GENOMIC DNA]</scope>
    <source>
        <strain evidence="8">NRRL Y-1933</strain>
    </source>
</reference>
<keyword evidence="8" id="KW-1185">Reference proteome</keyword>
<dbReference type="GO" id="GO:0035371">
    <property type="term" value="C:microtubule plus-end"/>
    <property type="evidence" value="ECO:0007669"/>
    <property type="project" value="TreeGrafter"/>
</dbReference>
<dbReference type="GeneID" id="30994433"/>
<dbReference type="GO" id="GO:0005737">
    <property type="term" value="C:cytoplasm"/>
    <property type="evidence" value="ECO:0007669"/>
    <property type="project" value="UniProtKB-SubCell"/>
</dbReference>
<dbReference type="Pfam" id="PF01302">
    <property type="entry name" value="CAP_GLY"/>
    <property type="match status" value="1"/>
</dbReference>
<dbReference type="PANTHER" id="PTHR18916">
    <property type="entry name" value="DYNACTIN 1-RELATED MICROTUBULE-BINDING"/>
    <property type="match status" value="1"/>
</dbReference>
<evidence type="ECO:0000259" key="6">
    <source>
        <dbReference type="PROSITE" id="PS50245"/>
    </source>
</evidence>
<dbReference type="InterPro" id="IPR000938">
    <property type="entry name" value="CAP-Gly_domain"/>
</dbReference>
<accession>A0A1E4RDW2</accession>
<evidence type="ECO:0000313" key="7">
    <source>
        <dbReference type="EMBL" id="ODV65305.1"/>
    </source>
</evidence>
<comment type="similarity">
    <text evidence="4">Belongs to the TBCB family.</text>
</comment>
<dbReference type="SUPFAM" id="SSF54236">
    <property type="entry name" value="Ubiquitin-like"/>
    <property type="match status" value="1"/>
</dbReference>
<dbReference type="STRING" id="984485.A0A1E4RDW2"/>
<dbReference type="OrthoDB" id="5295208at2759"/>
<gene>
    <name evidence="7" type="ORF">HYPBUDRAFT_144512</name>
</gene>
<dbReference type="InterPro" id="IPR000626">
    <property type="entry name" value="Ubiquitin-like_dom"/>
</dbReference>
<dbReference type="SUPFAM" id="SSF74924">
    <property type="entry name" value="Cap-Gly domain"/>
    <property type="match status" value="1"/>
</dbReference>
<evidence type="ECO:0000256" key="2">
    <source>
        <dbReference type="ARBA" id="ARBA00022490"/>
    </source>
</evidence>
<evidence type="ECO:0000256" key="5">
    <source>
        <dbReference type="SAM" id="MobiDB-lite"/>
    </source>
</evidence>
<feature type="region of interest" description="Disordered" evidence="5">
    <location>
        <begin position="227"/>
        <end position="246"/>
    </location>
</feature>
<dbReference type="Proteomes" id="UP000095085">
    <property type="component" value="Unassembled WGS sequence"/>
</dbReference>
<keyword evidence="3" id="KW-0143">Chaperone</keyword>
<evidence type="ECO:0000256" key="1">
    <source>
        <dbReference type="ARBA" id="ARBA00004496"/>
    </source>
</evidence>
<dbReference type="PANTHER" id="PTHR18916:SF85">
    <property type="entry name" value="TUBULIN-FOLDING COFACTOR B"/>
    <property type="match status" value="1"/>
</dbReference>
<dbReference type="AlphaFoldDB" id="A0A1E4RDW2"/>
<dbReference type="GO" id="GO:0031122">
    <property type="term" value="P:cytoplasmic microtubule organization"/>
    <property type="evidence" value="ECO:0007669"/>
    <property type="project" value="TreeGrafter"/>
</dbReference>
<dbReference type="EMBL" id="KV454545">
    <property type="protein sequence ID" value="ODV65305.1"/>
    <property type="molecule type" value="Genomic_DNA"/>
</dbReference>
<dbReference type="InterPro" id="IPR029071">
    <property type="entry name" value="Ubiquitin-like_domsf"/>
</dbReference>
<dbReference type="SMART" id="SM01052">
    <property type="entry name" value="CAP_GLY"/>
    <property type="match status" value="1"/>
</dbReference>
<protein>
    <recommendedName>
        <fullName evidence="6">CAP-Gly domain-containing protein</fullName>
    </recommendedName>
</protein>
<keyword evidence="2" id="KW-0963">Cytoplasm</keyword>
<dbReference type="Pfam" id="PF14560">
    <property type="entry name" value="Ubiquitin_2"/>
    <property type="match status" value="1"/>
</dbReference>
<organism evidence="7 8">
    <name type="scientific">Hyphopichia burtonii NRRL Y-1933</name>
    <dbReference type="NCBI Taxonomy" id="984485"/>
    <lineage>
        <taxon>Eukaryota</taxon>
        <taxon>Fungi</taxon>
        <taxon>Dikarya</taxon>
        <taxon>Ascomycota</taxon>
        <taxon>Saccharomycotina</taxon>
        <taxon>Pichiomycetes</taxon>
        <taxon>Debaryomycetaceae</taxon>
        <taxon>Hyphopichia</taxon>
    </lineage>
</organism>
<dbReference type="GO" id="GO:0005634">
    <property type="term" value="C:nucleus"/>
    <property type="evidence" value="ECO:0007669"/>
    <property type="project" value="TreeGrafter"/>
</dbReference>
<evidence type="ECO:0000256" key="4">
    <source>
        <dbReference type="ARBA" id="ARBA00025779"/>
    </source>
</evidence>
<evidence type="ECO:0000313" key="8">
    <source>
        <dbReference type="Proteomes" id="UP000095085"/>
    </source>
</evidence>
<feature type="domain" description="CAP-Gly" evidence="6">
    <location>
        <begin position="182"/>
        <end position="224"/>
    </location>
</feature>
<dbReference type="PROSITE" id="PS50245">
    <property type="entry name" value="CAP_GLY_2"/>
    <property type="match status" value="1"/>
</dbReference>
<dbReference type="RefSeq" id="XP_020074372.1">
    <property type="nucleotide sequence ID" value="XM_020219883.1"/>
</dbReference>
<feature type="compositionally biased region" description="Acidic residues" evidence="5">
    <location>
        <begin position="232"/>
        <end position="246"/>
    </location>
</feature>
<dbReference type="Gene3D" id="3.10.20.90">
    <property type="entry name" value="Phosphatidylinositol 3-kinase Catalytic Subunit, Chain A, domain 1"/>
    <property type="match status" value="1"/>
</dbReference>
<dbReference type="GO" id="GO:0051010">
    <property type="term" value="F:microtubule plus-end binding"/>
    <property type="evidence" value="ECO:0007669"/>
    <property type="project" value="TreeGrafter"/>
</dbReference>
<proteinExistence type="inferred from homology"/>
<comment type="subcellular location">
    <subcellularLocation>
        <location evidence="1">Cytoplasm</location>
    </subcellularLocation>
</comment>
<name>A0A1E4RDW2_9ASCO</name>